<dbReference type="EMBL" id="VLPK01000007">
    <property type="protein sequence ID" value="TSJ36423.1"/>
    <property type="molecule type" value="Genomic_DNA"/>
</dbReference>
<dbReference type="Gene3D" id="2.60.40.1120">
    <property type="entry name" value="Carboxypeptidase-like, regulatory domain"/>
    <property type="match status" value="1"/>
</dbReference>
<evidence type="ECO:0000256" key="1">
    <source>
        <dbReference type="ARBA" id="ARBA00004571"/>
    </source>
</evidence>
<dbReference type="SUPFAM" id="SSF56935">
    <property type="entry name" value="Porins"/>
    <property type="match status" value="1"/>
</dbReference>
<reference evidence="9 10" key="1">
    <citation type="submission" date="2019-07" db="EMBL/GenBank/DDBJ databases">
        <authorList>
            <person name="Huq M.A."/>
        </authorList>
    </citation>
    <scope>NUCLEOTIDE SEQUENCE [LARGE SCALE GENOMIC DNA]</scope>
    <source>
        <strain evidence="9 10">MAH-19</strain>
    </source>
</reference>
<dbReference type="NCBIfam" id="TIGR04056">
    <property type="entry name" value="OMP_RagA_SusC"/>
    <property type="match status" value="1"/>
</dbReference>
<dbReference type="RefSeq" id="WP_144250714.1">
    <property type="nucleotide sequence ID" value="NZ_VLPK01000007.1"/>
</dbReference>
<dbReference type="SUPFAM" id="SSF49464">
    <property type="entry name" value="Carboxypeptidase regulatory domain-like"/>
    <property type="match status" value="1"/>
</dbReference>
<dbReference type="InterPro" id="IPR037066">
    <property type="entry name" value="Plug_dom_sf"/>
</dbReference>
<evidence type="ECO:0000256" key="6">
    <source>
        <dbReference type="ARBA" id="ARBA00023237"/>
    </source>
</evidence>
<dbReference type="Proteomes" id="UP000318733">
    <property type="component" value="Unassembled WGS sequence"/>
</dbReference>
<keyword evidence="3 7" id="KW-1134">Transmembrane beta strand</keyword>
<comment type="subcellular location">
    <subcellularLocation>
        <location evidence="1 7">Cell outer membrane</location>
        <topology evidence="1 7">Multi-pass membrane protein</topology>
    </subcellularLocation>
</comment>
<comment type="similarity">
    <text evidence="7">Belongs to the TonB-dependent receptor family.</text>
</comment>
<comment type="caution">
    <text evidence="9">The sequence shown here is derived from an EMBL/GenBank/DDBJ whole genome shotgun (WGS) entry which is preliminary data.</text>
</comment>
<dbReference type="PROSITE" id="PS52016">
    <property type="entry name" value="TONB_DEPENDENT_REC_3"/>
    <property type="match status" value="1"/>
</dbReference>
<protein>
    <submittedName>
        <fullName evidence="9">SusC/RagA family TonB-linked outer membrane protein</fullName>
    </submittedName>
</protein>
<dbReference type="Gene3D" id="2.40.170.20">
    <property type="entry name" value="TonB-dependent receptor, beta-barrel domain"/>
    <property type="match status" value="1"/>
</dbReference>
<evidence type="ECO:0000256" key="2">
    <source>
        <dbReference type="ARBA" id="ARBA00022448"/>
    </source>
</evidence>
<keyword evidence="10" id="KW-1185">Reference proteome</keyword>
<dbReference type="Pfam" id="PF13620">
    <property type="entry name" value="CarboxypepD_reg"/>
    <property type="match status" value="1"/>
</dbReference>
<gene>
    <name evidence="9" type="ORF">FO440_23260</name>
</gene>
<dbReference type="InterPro" id="IPR039426">
    <property type="entry name" value="TonB-dep_rcpt-like"/>
</dbReference>
<dbReference type="InterPro" id="IPR011662">
    <property type="entry name" value="Secretin/TonB_short_N"/>
</dbReference>
<dbReference type="SMART" id="SM00965">
    <property type="entry name" value="STN"/>
    <property type="match status" value="1"/>
</dbReference>
<dbReference type="Pfam" id="PF07715">
    <property type="entry name" value="Plug"/>
    <property type="match status" value="1"/>
</dbReference>
<evidence type="ECO:0000313" key="10">
    <source>
        <dbReference type="Proteomes" id="UP000318733"/>
    </source>
</evidence>
<feature type="domain" description="Secretin/TonB short N-terminal" evidence="8">
    <location>
        <begin position="69"/>
        <end position="120"/>
    </location>
</feature>
<dbReference type="InterPro" id="IPR023997">
    <property type="entry name" value="TonB-dep_OMP_SusC/RagA_CS"/>
</dbReference>
<dbReference type="GO" id="GO:0009279">
    <property type="term" value="C:cell outer membrane"/>
    <property type="evidence" value="ECO:0007669"/>
    <property type="project" value="UniProtKB-SubCell"/>
</dbReference>
<dbReference type="NCBIfam" id="TIGR04057">
    <property type="entry name" value="SusC_RagA_signa"/>
    <property type="match status" value="1"/>
</dbReference>
<dbReference type="Gene3D" id="3.55.50.30">
    <property type="match status" value="1"/>
</dbReference>
<dbReference type="AlphaFoldDB" id="A0A556M947"/>
<dbReference type="InterPro" id="IPR023996">
    <property type="entry name" value="TonB-dep_OMP_SusC/RagA"/>
</dbReference>
<keyword evidence="5 7" id="KW-0472">Membrane</keyword>
<accession>A0A556M947</accession>
<dbReference type="OrthoDB" id="9768177at2"/>
<organism evidence="9 10">
    <name type="scientific">Mucilaginibacter corticis</name>
    <dbReference type="NCBI Taxonomy" id="2597670"/>
    <lineage>
        <taxon>Bacteria</taxon>
        <taxon>Pseudomonadati</taxon>
        <taxon>Bacteroidota</taxon>
        <taxon>Sphingobacteriia</taxon>
        <taxon>Sphingobacteriales</taxon>
        <taxon>Sphingobacteriaceae</taxon>
        <taxon>Mucilaginibacter</taxon>
    </lineage>
</organism>
<dbReference type="InterPro" id="IPR036942">
    <property type="entry name" value="Beta-barrel_TonB_sf"/>
</dbReference>
<keyword evidence="2 7" id="KW-0813">Transport</keyword>
<dbReference type="InterPro" id="IPR012910">
    <property type="entry name" value="Plug_dom"/>
</dbReference>
<evidence type="ECO:0000256" key="3">
    <source>
        <dbReference type="ARBA" id="ARBA00022452"/>
    </source>
</evidence>
<evidence type="ECO:0000256" key="5">
    <source>
        <dbReference type="ARBA" id="ARBA00023136"/>
    </source>
</evidence>
<keyword evidence="6 7" id="KW-0998">Cell outer membrane</keyword>
<evidence type="ECO:0000313" key="9">
    <source>
        <dbReference type="EMBL" id="TSJ36423.1"/>
    </source>
</evidence>
<sequence>MQINLRAKTPGKQRRFTSKLFLVMKITTFLIIIASLQVSAAAFSQQITLSEKNAPIAVVLNKIQEQSGYQFFYNSKALSEAGKVTVRVNNVSVQEALDLLFKDQPFTYAVEHNTIVVKAREPSIVQQIAGLLKLNTEISGMVTDSLRQPLIGATVNLAGPQNYHTSTDSRGVFRFPSLPPGDYQIVITYVGYQPLDRSIKVSDTKLKLLFIMRMSTGKLDEILVTGYNSTTRRLSTGAISKVSGAQIEQQPVSDPILGLEGRVPGLFITQTAGNPGATLNVVIRGQNSLSALSQSPPLYIIDGIPFASGPVENAIGGHGIQGFNPLNTINPSDIESIDVLKDADATAIYGSRGANGVIVITTKKGKMGDTKVNLELSDGFGEATHLVPMATTAQYLALRRQAFANDNVTPTAVNAPDLFTYSQNAYTDYGHLLIGNTSHQRNAAVSVSGGDAFTQFLFGANLRHESTIFDAANANNAEQFHLNLQHKSHDSKFSAGINVSYNLDHNSLPAFSLTANNYSLPPNYPLYNSDGSLYFGTGYTNPLAGFNANFDVKSNNLIANANIRYTIIPGLDLSVNAGYNLDNVYSSDITPSNANNPAFNYSPSAIFGNNYIKTYIVEPKLNYTYVSGKSRITALIGGTWQETQTVQPYWIYTFYTNPQLVTSLSSAKILFGSSGYSDYRYDSGYGRLEYAWNDEFLASANIRRDGSSRFGADKQFGTFGSGAAAWIFTKENLVKEHLPWLSFGKFKASYGTGGEDGSAVDYAYESTYYAGGLYGSSPTINPTLGNNLLQWELTKKLDIAMDLGFFQDRILFSIAAYRNRTSHLLGSTPLPSQTGFVSLNANLPDGAVVQNKGLEMELTTNNIKKKDFSWTTAVNFTLPQNKLLSFPDLLSSTYVNNYVVGKSLNSIYVYHFTGFKNGLATVQQANPANGPVQGIAANGKGDWIIAGNTDPRFYGGFNNMISFKGFQLDILFQAVSRKAPRSDTYFSAVPGMGYNVPKAILNLPFKATTSYGNAASNAYFNYIGSDAAVEDASFVRLKNVSLAYNFPASITGPLKLSGLQVYVHAQNLLTFTKFQGLDPETLSNGLPTVRMILAGLKTTF</sequence>
<name>A0A556M947_9SPHI</name>
<proteinExistence type="inferred from homology"/>
<keyword evidence="4 7" id="KW-0812">Transmembrane</keyword>
<dbReference type="Pfam" id="PF07660">
    <property type="entry name" value="STN"/>
    <property type="match status" value="1"/>
</dbReference>
<dbReference type="InterPro" id="IPR008969">
    <property type="entry name" value="CarboxyPept-like_regulatory"/>
</dbReference>
<evidence type="ECO:0000256" key="4">
    <source>
        <dbReference type="ARBA" id="ARBA00022692"/>
    </source>
</evidence>
<evidence type="ECO:0000259" key="8">
    <source>
        <dbReference type="SMART" id="SM00965"/>
    </source>
</evidence>
<evidence type="ECO:0000256" key="7">
    <source>
        <dbReference type="PROSITE-ProRule" id="PRU01360"/>
    </source>
</evidence>
<dbReference type="Gene3D" id="2.170.130.10">
    <property type="entry name" value="TonB-dependent receptor, plug domain"/>
    <property type="match status" value="1"/>
</dbReference>